<dbReference type="InParanoid" id="A0A0C3P810"/>
<protein>
    <submittedName>
        <fullName evidence="2">Uncharacterized protein</fullName>
    </submittedName>
</protein>
<name>A0A0C3P810_PISTI</name>
<feature type="non-terminal residue" evidence="2">
    <location>
        <position position="53"/>
    </location>
</feature>
<organism evidence="2 3">
    <name type="scientific">Pisolithus tinctorius Marx 270</name>
    <dbReference type="NCBI Taxonomy" id="870435"/>
    <lineage>
        <taxon>Eukaryota</taxon>
        <taxon>Fungi</taxon>
        <taxon>Dikarya</taxon>
        <taxon>Basidiomycota</taxon>
        <taxon>Agaricomycotina</taxon>
        <taxon>Agaricomycetes</taxon>
        <taxon>Agaricomycetidae</taxon>
        <taxon>Boletales</taxon>
        <taxon>Sclerodermatineae</taxon>
        <taxon>Pisolithaceae</taxon>
        <taxon>Pisolithus</taxon>
    </lineage>
</organism>
<sequence>MLLLFCTWQTLSNLLCGYSCWTEAFDAYQFGASASSIISNFLIELECRDARDV</sequence>
<gene>
    <name evidence="2" type="ORF">M404DRAFT_69616</name>
</gene>
<dbReference type="AlphaFoldDB" id="A0A0C3P810"/>
<dbReference type="Proteomes" id="UP000054217">
    <property type="component" value="Unassembled WGS sequence"/>
</dbReference>
<proteinExistence type="predicted"/>
<evidence type="ECO:0000256" key="1">
    <source>
        <dbReference type="SAM" id="SignalP"/>
    </source>
</evidence>
<feature type="signal peptide" evidence="1">
    <location>
        <begin position="1"/>
        <end position="17"/>
    </location>
</feature>
<dbReference type="HOGENOM" id="CLU_180476_2_0_1"/>
<feature type="chain" id="PRO_5002167782" evidence="1">
    <location>
        <begin position="18"/>
        <end position="53"/>
    </location>
</feature>
<dbReference type="OrthoDB" id="2605670at2759"/>
<reference evidence="3" key="2">
    <citation type="submission" date="2015-01" db="EMBL/GenBank/DDBJ databases">
        <title>Evolutionary Origins and Diversification of the Mycorrhizal Mutualists.</title>
        <authorList>
            <consortium name="DOE Joint Genome Institute"/>
            <consortium name="Mycorrhizal Genomics Consortium"/>
            <person name="Kohler A."/>
            <person name="Kuo A."/>
            <person name="Nagy L.G."/>
            <person name="Floudas D."/>
            <person name="Copeland A."/>
            <person name="Barry K.W."/>
            <person name="Cichocki N."/>
            <person name="Veneault-Fourrey C."/>
            <person name="LaButti K."/>
            <person name="Lindquist E.A."/>
            <person name="Lipzen A."/>
            <person name="Lundell T."/>
            <person name="Morin E."/>
            <person name="Murat C."/>
            <person name="Riley R."/>
            <person name="Ohm R."/>
            <person name="Sun H."/>
            <person name="Tunlid A."/>
            <person name="Henrissat B."/>
            <person name="Grigoriev I.V."/>
            <person name="Hibbett D.S."/>
            <person name="Martin F."/>
        </authorList>
    </citation>
    <scope>NUCLEOTIDE SEQUENCE [LARGE SCALE GENOMIC DNA]</scope>
    <source>
        <strain evidence="3">Marx 270</strain>
    </source>
</reference>
<accession>A0A0C3P810</accession>
<evidence type="ECO:0000313" key="3">
    <source>
        <dbReference type="Proteomes" id="UP000054217"/>
    </source>
</evidence>
<reference evidence="2 3" key="1">
    <citation type="submission" date="2014-04" db="EMBL/GenBank/DDBJ databases">
        <authorList>
            <consortium name="DOE Joint Genome Institute"/>
            <person name="Kuo A."/>
            <person name="Kohler A."/>
            <person name="Costa M.D."/>
            <person name="Nagy L.G."/>
            <person name="Floudas D."/>
            <person name="Copeland A."/>
            <person name="Barry K.W."/>
            <person name="Cichocki N."/>
            <person name="Veneault-Fourrey C."/>
            <person name="LaButti K."/>
            <person name="Lindquist E.A."/>
            <person name="Lipzen A."/>
            <person name="Lundell T."/>
            <person name="Morin E."/>
            <person name="Murat C."/>
            <person name="Sun H."/>
            <person name="Tunlid A."/>
            <person name="Henrissat B."/>
            <person name="Grigoriev I.V."/>
            <person name="Hibbett D.S."/>
            <person name="Martin F."/>
            <person name="Nordberg H.P."/>
            <person name="Cantor M.N."/>
            <person name="Hua S.X."/>
        </authorList>
    </citation>
    <scope>NUCLEOTIDE SEQUENCE [LARGE SCALE GENOMIC DNA]</scope>
    <source>
        <strain evidence="2 3">Marx 270</strain>
    </source>
</reference>
<keyword evidence="1" id="KW-0732">Signal</keyword>
<dbReference type="EMBL" id="KN831974">
    <property type="protein sequence ID" value="KIO03801.1"/>
    <property type="molecule type" value="Genomic_DNA"/>
</dbReference>
<keyword evidence="3" id="KW-1185">Reference proteome</keyword>
<evidence type="ECO:0000313" key="2">
    <source>
        <dbReference type="EMBL" id="KIO03801.1"/>
    </source>
</evidence>